<feature type="compositionally biased region" description="Polar residues" evidence="5">
    <location>
        <begin position="169"/>
        <end position="181"/>
    </location>
</feature>
<evidence type="ECO:0000256" key="1">
    <source>
        <dbReference type="ARBA" id="ARBA00004370"/>
    </source>
</evidence>
<dbReference type="InterPro" id="IPR001828">
    <property type="entry name" value="ANF_lig-bd_rcpt"/>
</dbReference>
<dbReference type="Proteomes" id="UP000762676">
    <property type="component" value="Unassembled WGS sequence"/>
</dbReference>
<dbReference type="GO" id="GO:0016020">
    <property type="term" value="C:membrane"/>
    <property type="evidence" value="ECO:0007669"/>
    <property type="project" value="UniProtKB-SubCell"/>
</dbReference>
<feature type="compositionally biased region" description="Polar residues" evidence="5">
    <location>
        <begin position="574"/>
        <end position="584"/>
    </location>
</feature>
<dbReference type="GO" id="GO:0038023">
    <property type="term" value="F:signaling receptor activity"/>
    <property type="evidence" value="ECO:0007669"/>
    <property type="project" value="TreeGrafter"/>
</dbReference>
<feature type="compositionally biased region" description="Low complexity" evidence="5">
    <location>
        <begin position="554"/>
        <end position="570"/>
    </location>
</feature>
<evidence type="ECO:0000256" key="4">
    <source>
        <dbReference type="ARBA" id="ARBA00023136"/>
    </source>
</evidence>
<feature type="region of interest" description="Disordered" evidence="5">
    <location>
        <begin position="517"/>
        <end position="585"/>
    </location>
</feature>
<evidence type="ECO:0000256" key="5">
    <source>
        <dbReference type="SAM" id="MobiDB-lite"/>
    </source>
</evidence>
<sequence length="946" mass="106873">MHLVRDKCLGRLLLSSFSALLLLSCVFSVHAVGLKTQRRMRETFLLPVVTSADAQERQRWSDGLKRHTKSFDYLRLQPRFRLRERPFSESFSGDTSGHNVFMLDSLQRQTGSALFAASVEAFVDFYGADDFAGSSDVLSSSSAISKMSSVLTKFLNIENSAPNDILAEQEQQQETPGYSNSEHIEKQRLRREDRTLGVSDFLRIISHKDISTKKNKNVIKKKVCKKTSDVTVKAAGGRKKVTHNNNKKPHYDLWSPTDHKIIGTTKSSPLPASRSLREFPVIAYNSTNFSFQTGRQWNKRSRLVNNVFTWERNARKLTSLSRKLRAVRGEGRESFNSFERSITSLGQLNEGVRDTTLTYEVPILHRFDFSLDNDLMRRLILNLGTFSGQFESGLSEEEVHAILSLVSAEHKLAFQRNQILNILQRKNYRKDRLKNHKLFQGLASILPRGGLDRGNLHRAQSSNSERLHNEKVGGIKCKNNTINSDLKFYASKHLDENDNNNYLIVSNKTFAGFNHRDGNNIKNNSNDNNYSSNSSSSNTNSSSSTSDTNDRTSKSSNKTSSSNSDGSNGKHTSSKNTTANNENGNELIDMTVQTTTSSNVTKTGSSSVTRWTIKGVSDTKYSQNSGPPKATETLKFLSSNNKGIVTKFPDFEPVHLAMQDTTSISLDIQKSKSAPVPVANLFQNQSPSSSVRLRFSNMSDLTRYNSAKQMLLSRRERSAPENSSTEFDDVISTNVSAGVIYQDEQLPVYKSQPIPVHYVFLMPFEQYRMFSLPKVVGAIDLAFDQVKERDLLPTCDIYVDLRDSRCSISEAMNEAINVYDDKLVDVFIGPVCDYAVAPIARQIRYWQKPLITPGALAGAFGEEMTFPFLIRVGANFHSTAQMMVSIMDQYKWNRIKIIYDPNGLNSIMDRYCFVGKTTLIIKDKKHAYHNWLLNDYYMEFDNSIKR</sequence>
<dbReference type="SUPFAM" id="SSF53822">
    <property type="entry name" value="Periplasmic binding protein-like I"/>
    <property type="match status" value="1"/>
</dbReference>
<dbReference type="GO" id="GO:0007165">
    <property type="term" value="P:signal transduction"/>
    <property type="evidence" value="ECO:0007669"/>
    <property type="project" value="TreeGrafter"/>
</dbReference>
<dbReference type="PANTHER" id="PTHR44755">
    <property type="entry name" value="NATRIURETIC PEPTIDE RECEPTOR 3-RELATED"/>
    <property type="match status" value="1"/>
</dbReference>
<keyword evidence="7" id="KW-0675">Receptor</keyword>
<protein>
    <submittedName>
        <fullName evidence="7">Atrial natriuretic peptide receptor 3-like</fullName>
    </submittedName>
</protein>
<evidence type="ECO:0000259" key="6">
    <source>
        <dbReference type="Pfam" id="PF01094"/>
    </source>
</evidence>
<dbReference type="InterPro" id="IPR028082">
    <property type="entry name" value="Peripla_BP_I"/>
</dbReference>
<comment type="subcellular location">
    <subcellularLocation>
        <location evidence="1">Membrane</location>
    </subcellularLocation>
</comment>
<organism evidence="7 8">
    <name type="scientific">Elysia marginata</name>
    <dbReference type="NCBI Taxonomy" id="1093978"/>
    <lineage>
        <taxon>Eukaryota</taxon>
        <taxon>Metazoa</taxon>
        <taxon>Spiralia</taxon>
        <taxon>Lophotrochozoa</taxon>
        <taxon>Mollusca</taxon>
        <taxon>Gastropoda</taxon>
        <taxon>Heterobranchia</taxon>
        <taxon>Euthyneura</taxon>
        <taxon>Panpulmonata</taxon>
        <taxon>Sacoglossa</taxon>
        <taxon>Placobranchoidea</taxon>
        <taxon>Plakobranchidae</taxon>
        <taxon>Elysia</taxon>
    </lineage>
</organism>
<name>A0AAV4FJH5_9GAST</name>
<dbReference type="InterPro" id="IPR052612">
    <property type="entry name" value="ANP_Clearance_Receptor"/>
</dbReference>
<evidence type="ECO:0000256" key="2">
    <source>
        <dbReference type="ARBA" id="ARBA00022692"/>
    </source>
</evidence>
<gene>
    <name evidence="7" type="ORF">ElyMa_000398900</name>
</gene>
<evidence type="ECO:0000256" key="3">
    <source>
        <dbReference type="ARBA" id="ARBA00022989"/>
    </source>
</evidence>
<keyword evidence="8" id="KW-1185">Reference proteome</keyword>
<feature type="compositionally biased region" description="Low complexity" evidence="5">
    <location>
        <begin position="520"/>
        <end position="547"/>
    </location>
</feature>
<evidence type="ECO:0000313" key="8">
    <source>
        <dbReference type="Proteomes" id="UP000762676"/>
    </source>
</evidence>
<keyword evidence="3" id="KW-1133">Transmembrane helix</keyword>
<comment type="caution">
    <text evidence="7">The sequence shown here is derived from an EMBL/GenBank/DDBJ whole genome shotgun (WGS) entry which is preliminary data.</text>
</comment>
<dbReference type="Pfam" id="PF01094">
    <property type="entry name" value="ANF_receptor"/>
    <property type="match status" value="1"/>
</dbReference>
<feature type="region of interest" description="Disordered" evidence="5">
    <location>
        <begin position="168"/>
        <end position="190"/>
    </location>
</feature>
<reference evidence="7 8" key="1">
    <citation type="journal article" date="2021" name="Elife">
        <title>Chloroplast acquisition without the gene transfer in kleptoplastic sea slugs, Plakobranchus ocellatus.</title>
        <authorList>
            <person name="Maeda T."/>
            <person name="Takahashi S."/>
            <person name="Yoshida T."/>
            <person name="Shimamura S."/>
            <person name="Takaki Y."/>
            <person name="Nagai Y."/>
            <person name="Toyoda A."/>
            <person name="Suzuki Y."/>
            <person name="Arimoto A."/>
            <person name="Ishii H."/>
            <person name="Satoh N."/>
            <person name="Nishiyama T."/>
            <person name="Hasebe M."/>
            <person name="Maruyama T."/>
            <person name="Minagawa J."/>
            <person name="Obokata J."/>
            <person name="Shigenobu S."/>
        </authorList>
    </citation>
    <scope>NUCLEOTIDE SEQUENCE [LARGE SCALE GENOMIC DNA]</scope>
</reference>
<dbReference type="PANTHER" id="PTHR44755:SF11">
    <property type="entry name" value="ATRIAL NATRIURETIC PEPTIDE RECEPTOR 3 ISOFORM X1"/>
    <property type="match status" value="1"/>
</dbReference>
<dbReference type="AlphaFoldDB" id="A0AAV4FJH5"/>
<dbReference type="EMBL" id="BMAT01000788">
    <property type="protein sequence ID" value="GFR73204.1"/>
    <property type="molecule type" value="Genomic_DNA"/>
</dbReference>
<dbReference type="PROSITE" id="PS51257">
    <property type="entry name" value="PROKAR_LIPOPROTEIN"/>
    <property type="match status" value="1"/>
</dbReference>
<evidence type="ECO:0000313" key="7">
    <source>
        <dbReference type="EMBL" id="GFR73204.1"/>
    </source>
</evidence>
<proteinExistence type="predicted"/>
<feature type="domain" description="Receptor ligand binding region" evidence="6">
    <location>
        <begin position="777"/>
        <end position="902"/>
    </location>
</feature>
<dbReference type="Gene3D" id="3.40.50.2300">
    <property type="match status" value="1"/>
</dbReference>
<keyword evidence="4" id="KW-0472">Membrane</keyword>
<dbReference type="GO" id="GO:0017046">
    <property type="term" value="F:peptide hormone binding"/>
    <property type="evidence" value="ECO:0007669"/>
    <property type="project" value="TreeGrafter"/>
</dbReference>
<accession>A0AAV4FJH5</accession>
<keyword evidence="2" id="KW-0812">Transmembrane</keyword>